<keyword evidence="4" id="KW-1185">Reference proteome</keyword>
<dbReference type="PANTHER" id="PTHR12526:SF630">
    <property type="entry name" value="GLYCOSYLTRANSFERASE"/>
    <property type="match status" value="1"/>
</dbReference>
<dbReference type="Pfam" id="PF00534">
    <property type="entry name" value="Glycos_transf_1"/>
    <property type="match status" value="1"/>
</dbReference>
<dbReference type="SUPFAM" id="SSF56059">
    <property type="entry name" value="Glutathione synthetase ATP-binding domain-like"/>
    <property type="match status" value="1"/>
</dbReference>
<dbReference type="Proteomes" id="UP000596929">
    <property type="component" value="Unassembled WGS sequence"/>
</dbReference>
<feature type="domain" description="Glycosyl transferase family 1" evidence="1">
    <location>
        <begin position="183"/>
        <end position="338"/>
    </location>
</feature>
<dbReference type="RefSeq" id="WP_186861099.1">
    <property type="nucleotide sequence ID" value="NZ_JACOOO010000047.1"/>
</dbReference>
<feature type="domain" description="Glycosyltransferase subfamily 4-like N-terminal" evidence="2">
    <location>
        <begin position="13"/>
        <end position="170"/>
    </location>
</feature>
<organism evidence="3 4">
    <name type="scientific">Clostridium hominis</name>
    <dbReference type="NCBI Taxonomy" id="2763036"/>
    <lineage>
        <taxon>Bacteria</taxon>
        <taxon>Bacillati</taxon>
        <taxon>Bacillota</taxon>
        <taxon>Clostridia</taxon>
        <taxon>Eubacteriales</taxon>
        <taxon>Clostridiaceae</taxon>
        <taxon>Clostridium</taxon>
    </lineage>
</organism>
<comment type="caution">
    <text evidence="3">The sequence shown here is derived from an EMBL/GenBank/DDBJ whole genome shotgun (WGS) entry which is preliminary data.</text>
</comment>
<dbReference type="InterPro" id="IPR001296">
    <property type="entry name" value="Glyco_trans_1"/>
</dbReference>
<dbReference type="InterPro" id="IPR029465">
    <property type="entry name" value="ATPgrasp_TupA"/>
</dbReference>
<evidence type="ECO:0000259" key="2">
    <source>
        <dbReference type="Pfam" id="PF13439"/>
    </source>
</evidence>
<evidence type="ECO:0000259" key="1">
    <source>
        <dbReference type="Pfam" id="PF00534"/>
    </source>
</evidence>
<evidence type="ECO:0000313" key="4">
    <source>
        <dbReference type="Proteomes" id="UP000596929"/>
    </source>
</evidence>
<proteinExistence type="predicted"/>
<dbReference type="Pfam" id="PF14305">
    <property type="entry name" value="ATPgrasp_TupA"/>
    <property type="match status" value="1"/>
</dbReference>
<accession>A0ABR7DHP6</accession>
<protein>
    <submittedName>
        <fullName evidence="3">Glycosyltransferase</fullName>
    </submittedName>
</protein>
<dbReference type="Gene3D" id="3.40.50.2000">
    <property type="entry name" value="Glycogen Phosphorylase B"/>
    <property type="match status" value="2"/>
</dbReference>
<dbReference type="CDD" id="cd03820">
    <property type="entry name" value="GT4_AmsD-like"/>
    <property type="match status" value="1"/>
</dbReference>
<name>A0ABR7DHP6_9CLOT</name>
<dbReference type="PANTHER" id="PTHR12526">
    <property type="entry name" value="GLYCOSYLTRANSFERASE"/>
    <property type="match status" value="1"/>
</dbReference>
<dbReference type="SUPFAM" id="SSF53756">
    <property type="entry name" value="UDP-Glycosyltransferase/glycogen phosphorylase"/>
    <property type="match status" value="1"/>
</dbReference>
<evidence type="ECO:0000313" key="3">
    <source>
        <dbReference type="EMBL" id="MBC5630970.1"/>
    </source>
</evidence>
<gene>
    <name evidence="3" type="ORF">H8S20_19260</name>
</gene>
<reference evidence="3 4" key="1">
    <citation type="submission" date="2020-08" db="EMBL/GenBank/DDBJ databases">
        <title>Genome public.</title>
        <authorList>
            <person name="Liu C."/>
            <person name="Sun Q."/>
        </authorList>
    </citation>
    <scope>NUCLEOTIDE SEQUENCE [LARGE SCALE GENOMIC DNA]</scope>
    <source>
        <strain evidence="3 4">NSJ-6</strain>
    </source>
</reference>
<dbReference type="Pfam" id="PF13439">
    <property type="entry name" value="Glyco_transf_4"/>
    <property type="match status" value="1"/>
</dbReference>
<dbReference type="InterPro" id="IPR028098">
    <property type="entry name" value="Glyco_trans_4-like_N"/>
</dbReference>
<dbReference type="EMBL" id="JACOOO010000047">
    <property type="protein sequence ID" value="MBC5630970.1"/>
    <property type="molecule type" value="Genomic_DNA"/>
</dbReference>
<sequence length="691" mass="81431">MKILFAISTMQDGGAERTVANLANYFASQNNEVIIMVLDNNESFYNLDVKIDYRRLDLYRDNKKVINKILRYKKIINKIRKLLKEERPDIVLSMNYKLLPIIIMANIFINIPIVCSERSNPYIYPSGLTWRYLRRILSIVCDGYIFQTERAKKYFPLKTQSKSVIIQNPISSQCELYKDRYMGDKKQIVAVGRLNKVKGFDSLIKSFSRIADKIQDINLIIYGEGPERKNLTNLIEKLKLDNRVTLYGKSTDVLNEIKNSKMFILSSRNEGMPNSLMEAMAIGLPCISTKCELGPEELIENNINGLLVEVDDVEEMSKSILKLINDRGFAKILSKNALKIRETNSLKKISMEYYTYFQRVIEKKKCSIITEEIISVGKNVLKNILIRLNLLEYVYEKMDDIEWLRLRYFTSKDDYKYAIDYLSIRNKENYNIKSPKTFDEKLWWLKLNYRDDLLTLCTDKYKVREYITECGFEDILVKLYGKYDSFEDINFKSLPSEFIIKANHVSGGNYICRDKSKLDKKKLSRKYKKLLKRNYYLRSREWNYKNIKPCLIIEEVLNNNDDLPLLDYKFMCFNGQPKLLFIDIGVAKNDGSHSRNYYRNIYDMNFEPVNMKETRESYNYELIDKPINFERMIKIARKLSKPFPHARVDLYNVNGKIYFGEITFYHGGGVNNIEPQEMAFEMGNWINLSRF</sequence>